<dbReference type="SUPFAM" id="SSF52058">
    <property type="entry name" value="L domain-like"/>
    <property type="match status" value="2"/>
</dbReference>
<feature type="domain" description="Disease resistance N-terminal" evidence="4">
    <location>
        <begin position="59"/>
        <end position="146"/>
    </location>
</feature>
<evidence type="ECO:0000256" key="3">
    <source>
        <dbReference type="ARBA" id="ARBA00022821"/>
    </source>
</evidence>
<dbReference type="GO" id="GO:0000166">
    <property type="term" value="F:nucleotide binding"/>
    <property type="evidence" value="ECO:0007669"/>
    <property type="project" value="UniProtKB-KW"/>
</dbReference>
<dbReference type="EMBL" id="CP039347">
    <property type="protein sequence ID" value="QCD85737.1"/>
    <property type="molecule type" value="Genomic_DNA"/>
</dbReference>
<keyword evidence="2" id="KW-0547">Nucleotide-binding</keyword>
<dbReference type="Pfam" id="PF18052">
    <property type="entry name" value="Rx_N"/>
    <property type="match status" value="1"/>
</dbReference>
<dbReference type="PANTHER" id="PTHR47186">
    <property type="entry name" value="LEUCINE-RICH REPEAT-CONTAINING PROTEIN 57"/>
    <property type="match status" value="1"/>
</dbReference>
<dbReference type="GO" id="GO:0006952">
    <property type="term" value="P:defense response"/>
    <property type="evidence" value="ECO:0007669"/>
    <property type="project" value="UniProtKB-KW"/>
</dbReference>
<evidence type="ECO:0000259" key="5">
    <source>
        <dbReference type="Pfam" id="PF25019"/>
    </source>
</evidence>
<dbReference type="Gene3D" id="1.20.5.4130">
    <property type="match status" value="1"/>
</dbReference>
<reference evidence="6 7" key="1">
    <citation type="submission" date="2019-04" db="EMBL/GenBank/DDBJ databases">
        <title>An improved genome assembly and genetic linkage map for asparagus bean, Vigna unguiculata ssp. sesquipedialis.</title>
        <authorList>
            <person name="Xia Q."/>
            <person name="Zhang R."/>
            <person name="Dong Y."/>
        </authorList>
    </citation>
    <scope>NUCLEOTIDE SEQUENCE [LARGE SCALE GENOMIC DNA]</scope>
    <source>
        <tissue evidence="6">Leaf</tissue>
    </source>
</reference>
<keyword evidence="3" id="KW-0611">Plant defense</keyword>
<feature type="domain" description="R13L1/DRL21-like LRR repeat region" evidence="5">
    <location>
        <begin position="333"/>
        <end position="457"/>
    </location>
</feature>
<dbReference type="Proteomes" id="UP000501690">
    <property type="component" value="Linkage Group LG3"/>
</dbReference>
<accession>A0A4D6LAZ6</accession>
<protein>
    <submittedName>
        <fullName evidence="6">Disease resistance protein RPM1</fullName>
    </submittedName>
</protein>
<evidence type="ECO:0000313" key="7">
    <source>
        <dbReference type="Proteomes" id="UP000501690"/>
    </source>
</evidence>
<evidence type="ECO:0000259" key="4">
    <source>
        <dbReference type="Pfam" id="PF18052"/>
    </source>
</evidence>
<evidence type="ECO:0000256" key="1">
    <source>
        <dbReference type="ARBA" id="ARBA00022737"/>
    </source>
</evidence>
<evidence type="ECO:0000256" key="2">
    <source>
        <dbReference type="ARBA" id="ARBA00022741"/>
    </source>
</evidence>
<sequence length="815" mass="93043">MLSKPRCTVGNNQQLLLPRRHSFIEVSTSNFHNPFFYLATFLPTMPVLETLGGALFGAVLQVLFAKVDSHQVLGYFRGRDLDEKLLKELKWKLMDVNAVIDDAEQKQFSNSLVKEWVDEVRDALYDAEDLLEQIDYEFSKTELKADFQTSASKVRSFESQMEKILEKLESLWKRKIVQDFEVSSSVRSGLGVDKAERVPKTTRHFSTMEDPFEYREFRSLSDAKGLRTFLTIHGYCRMSIQDLISNFKFLRVLSLSFCRNIEEVPDTVDNLIHLRLLDLSELPSTLHELTNLRLLELMGTTLRKVPLLLGELKNLQLWMGSFEVGNNVSEFNIQQLEELDLHGELSIKNIENIVNPCDALVADLKNKTHLVGLHLERDLKRNIDDSIKEREVLENLQPSKHLEKLKIDGYCGTEFPNWLSDNSLSNVVSLVLMRCKHCLWLPSLGHFTFLKDLTIDGLDSIGRIDADFYGNSGSVSACLETLSFTDMKEWEEWHCIPGAFPNLQRLTVKNCPKLKGHLPEQLSHLMELTIKHCDQLVGWIPRAVEIEDVKMEPSSVDMIGSGLSDTPLEYLIITSCPSMNIPINHCYHFLVELEIRHGCDSLKTFPLDLFPKLRKLILEECCNLQVIPQEHPHSHLKLLEIIKCSEFESFSNEGLFAPQLESFRIVGLEKLKSMPKRMSSLLPSLNNLFIFDCPEVEFSEGCLPSNLNVMFLLNCFKLVASLKGAWGTNPSLKSLYIHKVDLECFPDEGLLPPSLTKLSIDNCPNLKKLNYRGLCHLSSLQRLSLYNCPILQCLPEEGLPESISELEIKDCPLLK</sequence>
<dbReference type="InterPro" id="IPR032675">
    <property type="entry name" value="LRR_dom_sf"/>
</dbReference>
<dbReference type="AlphaFoldDB" id="A0A4D6LAZ6"/>
<proteinExistence type="predicted"/>
<keyword evidence="1" id="KW-0677">Repeat</keyword>
<name>A0A4D6LAZ6_VIGUN</name>
<dbReference type="Pfam" id="PF25019">
    <property type="entry name" value="LRR_R13L1-DRL21"/>
    <property type="match status" value="1"/>
</dbReference>
<dbReference type="InterPro" id="IPR056789">
    <property type="entry name" value="LRR_R13L1-DRL21"/>
</dbReference>
<dbReference type="InterPro" id="IPR041118">
    <property type="entry name" value="Rx_N"/>
</dbReference>
<dbReference type="PANTHER" id="PTHR47186:SF43">
    <property type="entry name" value="TYPE DISEASE RESISTANCE PROTEIN CNL-J3, PUTATIVE-RELATED"/>
    <property type="match status" value="1"/>
</dbReference>
<organism evidence="6 7">
    <name type="scientific">Vigna unguiculata</name>
    <name type="common">Cowpea</name>
    <dbReference type="NCBI Taxonomy" id="3917"/>
    <lineage>
        <taxon>Eukaryota</taxon>
        <taxon>Viridiplantae</taxon>
        <taxon>Streptophyta</taxon>
        <taxon>Embryophyta</taxon>
        <taxon>Tracheophyta</taxon>
        <taxon>Spermatophyta</taxon>
        <taxon>Magnoliopsida</taxon>
        <taxon>eudicotyledons</taxon>
        <taxon>Gunneridae</taxon>
        <taxon>Pentapetalae</taxon>
        <taxon>rosids</taxon>
        <taxon>fabids</taxon>
        <taxon>Fabales</taxon>
        <taxon>Fabaceae</taxon>
        <taxon>Papilionoideae</taxon>
        <taxon>50 kb inversion clade</taxon>
        <taxon>NPAAA clade</taxon>
        <taxon>indigoferoid/millettioid clade</taxon>
        <taxon>Phaseoleae</taxon>
        <taxon>Vigna</taxon>
    </lineage>
</organism>
<dbReference type="Gene3D" id="3.80.10.10">
    <property type="entry name" value="Ribonuclease Inhibitor"/>
    <property type="match status" value="3"/>
</dbReference>
<keyword evidence="7" id="KW-1185">Reference proteome</keyword>
<gene>
    <name evidence="6" type="ORF">DEO72_LG3g257</name>
</gene>
<evidence type="ECO:0000313" key="6">
    <source>
        <dbReference type="EMBL" id="QCD85737.1"/>
    </source>
</evidence>